<proteinExistence type="predicted"/>
<comment type="caution">
    <text evidence="1">The sequence shown here is derived from an EMBL/GenBank/DDBJ whole genome shotgun (WGS) entry which is preliminary data.</text>
</comment>
<keyword evidence="2" id="KW-1185">Reference proteome</keyword>
<name>A0AAV4NEJ7_9ARAC</name>
<accession>A0AAV4NEJ7</accession>
<dbReference type="EMBL" id="BPLQ01001581">
    <property type="protein sequence ID" value="GIX83200.1"/>
    <property type="molecule type" value="Genomic_DNA"/>
</dbReference>
<dbReference type="AlphaFoldDB" id="A0AAV4NEJ7"/>
<reference evidence="1 2" key="1">
    <citation type="submission" date="2021-06" db="EMBL/GenBank/DDBJ databases">
        <title>Caerostris darwini draft genome.</title>
        <authorList>
            <person name="Kono N."/>
            <person name="Arakawa K."/>
        </authorList>
    </citation>
    <scope>NUCLEOTIDE SEQUENCE [LARGE SCALE GENOMIC DNA]</scope>
</reference>
<evidence type="ECO:0000313" key="1">
    <source>
        <dbReference type="EMBL" id="GIX83200.1"/>
    </source>
</evidence>
<protein>
    <submittedName>
        <fullName evidence="1">Uncharacterized protein</fullName>
    </submittedName>
</protein>
<evidence type="ECO:0000313" key="2">
    <source>
        <dbReference type="Proteomes" id="UP001054837"/>
    </source>
</evidence>
<organism evidence="1 2">
    <name type="scientific">Caerostris darwini</name>
    <dbReference type="NCBI Taxonomy" id="1538125"/>
    <lineage>
        <taxon>Eukaryota</taxon>
        <taxon>Metazoa</taxon>
        <taxon>Ecdysozoa</taxon>
        <taxon>Arthropoda</taxon>
        <taxon>Chelicerata</taxon>
        <taxon>Arachnida</taxon>
        <taxon>Araneae</taxon>
        <taxon>Araneomorphae</taxon>
        <taxon>Entelegynae</taxon>
        <taxon>Araneoidea</taxon>
        <taxon>Araneidae</taxon>
        <taxon>Caerostris</taxon>
    </lineage>
</organism>
<gene>
    <name evidence="1" type="ORF">CDAR_476471</name>
</gene>
<sequence>MGINRLRTHWITRWRESDTIEQKQCSVRNQQVTVVVSASYVMEAIALSSESISGSTLTSLKRVEMSHKMAHGGFSCMTKHRLFRFRGNQQAAVVVNSFYGMEATGLRRLKRAEISHILAHGGSLHDEAPSIPFQTSISFFMVRLSKKTIPSHFRYLRV</sequence>
<dbReference type="Proteomes" id="UP001054837">
    <property type="component" value="Unassembled WGS sequence"/>
</dbReference>